<evidence type="ECO:0000313" key="3">
    <source>
        <dbReference type="Proteomes" id="UP000324222"/>
    </source>
</evidence>
<reference evidence="2 3" key="1">
    <citation type="submission" date="2019-05" db="EMBL/GenBank/DDBJ databases">
        <title>Another draft genome of Portunus trituberculatus and its Hox gene families provides insights of decapod evolution.</title>
        <authorList>
            <person name="Jeong J.-H."/>
            <person name="Song I."/>
            <person name="Kim S."/>
            <person name="Choi T."/>
            <person name="Kim D."/>
            <person name="Ryu S."/>
            <person name="Kim W."/>
        </authorList>
    </citation>
    <scope>NUCLEOTIDE SEQUENCE [LARGE SCALE GENOMIC DNA]</scope>
    <source>
        <tissue evidence="2">Muscle</tissue>
    </source>
</reference>
<dbReference type="Proteomes" id="UP000324222">
    <property type="component" value="Unassembled WGS sequence"/>
</dbReference>
<comment type="caution">
    <text evidence="2">The sequence shown here is derived from an EMBL/GenBank/DDBJ whole genome shotgun (WGS) entry which is preliminary data.</text>
</comment>
<sequence length="77" mass="8406">MSLVGFCLVVDGVGDDVQERPNISVIKVEFHLLAGWDIGFRRLLSYNTVIAQPARIQGDDGHGSTTMPLSGTPFLYL</sequence>
<dbReference type="AlphaFoldDB" id="A0A5B7GRV5"/>
<proteinExistence type="predicted"/>
<evidence type="ECO:0000313" key="2">
    <source>
        <dbReference type="EMBL" id="MPC59798.1"/>
    </source>
</evidence>
<gene>
    <name evidence="2" type="ORF">E2C01_053826</name>
</gene>
<keyword evidence="3" id="KW-1185">Reference proteome</keyword>
<accession>A0A5B7GRV5</accession>
<evidence type="ECO:0000256" key="1">
    <source>
        <dbReference type="SAM" id="MobiDB-lite"/>
    </source>
</evidence>
<dbReference type="EMBL" id="VSRR010016885">
    <property type="protein sequence ID" value="MPC59798.1"/>
    <property type="molecule type" value="Genomic_DNA"/>
</dbReference>
<organism evidence="2 3">
    <name type="scientific">Portunus trituberculatus</name>
    <name type="common">Swimming crab</name>
    <name type="synonym">Neptunus trituberculatus</name>
    <dbReference type="NCBI Taxonomy" id="210409"/>
    <lineage>
        <taxon>Eukaryota</taxon>
        <taxon>Metazoa</taxon>
        <taxon>Ecdysozoa</taxon>
        <taxon>Arthropoda</taxon>
        <taxon>Crustacea</taxon>
        <taxon>Multicrustacea</taxon>
        <taxon>Malacostraca</taxon>
        <taxon>Eumalacostraca</taxon>
        <taxon>Eucarida</taxon>
        <taxon>Decapoda</taxon>
        <taxon>Pleocyemata</taxon>
        <taxon>Brachyura</taxon>
        <taxon>Eubrachyura</taxon>
        <taxon>Portunoidea</taxon>
        <taxon>Portunidae</taxon>
        <taxon>Portuninae</taxon>
        <taxon>Portunus</taxon>
    </lineage>
</organism>
<feature type="region of interest" description="Disordered" evidence="1">
    <location>
        <begin position="57"/>
        <end position="77"/>
    </location>
</feature>
<protein>
    <submittedName>
        <fullName evidence="2">Uncharacterized protein</fullName>
    </submittedName>
</protein>
<name>A0A5B7GRV5_PORTR</name>